<dbReference type="GO" id="GO:0000506">
    <property type="term" value="C:glycosylphosphatidylinositol-N-acetylglucosaminyltransferase (GPI-GnT) complex"/>
    <property type="evidence" value="ECO:0007669"/>
    <property type="project" value="InterPro"/>
</dbReference>
<feature type="transmembrane region" description="Helical" evidence="4">
    <location>
        <begin position="60"/>
        <end position="80"/>
    </location>
</feature>
<feature type="compositionally biased region" description="Basic and acidic residues" evidence="3">
    <location>
        <begin position="254"/>
        <end position="279"/>
    </location>
</feature>
<organism evidence="6 7">
    <name type="scientific">Trypanosoma conorhini</name>
    <dbReference type="NCBI Taxonomy" id="83891"/>
    <lineage>
        <taxon>Eukaryota</taxon>
        <taxon>Discoba</taxon>
        <taxon>Euglenozoa</taxon>
        <taxon>Kinetoplastea</taxon>
        <taxon>Metakinetoplastina</taxon>
        <taxon>Trypanosomatida</taxon>
        <taxon>Trypanosomatidae</taxon>
        <taxon>Trypanosoma</taxon>
    </lineage>
</organism>
<evidence type="ECO:0000256" key="2">
    <source>
        <dbReference type="ARBA" id="ARBA00009610"/>
    </source>
</evidence>
<dbReference type="AlphaFoldDB" id="A0A422QAR2"/>
<dbReference type="GO" id="GO:0017176">
    <property type="term" value="F:phosphatidylinositol N-acetylglucosaminyltransferase activity"/>
    <property type="evidence" value="ECO:0007669"/>
    <property type="project" value="UniProtKB-EC"/>
</dbReference>
<keyword evidence="4" id="KW-0472">Membrane</keyword>
<keyword evidence="6" id="KW-0808">Transferase</keyword>
<evidence type="ECO:0000256" key="1">
    <source>
        <dbReference type="ARBA" id="ARBA00004687"/>
    </source>
</evidence>
<dbReference type="PANTHER" id="PTHR15231:SF1">
    <property type="entry name" value="PHOSPHATIDYLINOSITOL N-ACETYLGLUCOSAMINYLTRANSFERASE SUBUNIT H"/>
    <property type="match status" value="1"/>
</dbReference>
<dbReference type="Pfam" id="PF10181">
    <property type="entry name" value="PIG-H"/>
    <property type="match status" value="1"/>
</dbReference>
<comment type="pathway">
    <text evidence="1">Glycolipid biosynthesis; glycosylphosphatidylinositol-anchor biosynthesis.</text>
</comment>
<dbReference type="InterPro" id="IPR019328">
    <property type="entry name" value="PIGH-H_dom"/>
</dbReference>
<accession>A0A422QAR2</accession>
<comment type="caution">
    <text evidence="6">The sequence shown here is derived from an EMBL/GenBank/DDBJ whole genome shotgun (WGS) entry which is preliminary data.</text>
</comment>
<gene>
    <name evidence="6" type="ORF">Tco025E_00688</name>
</gene>
<reference evidence="6 7" key="1">
    <citation type="journal article" date="2018" name="BMC Genomics">
        <title>Genomic comparison of Trypanosoma conorhini and Trypanosoma rangeli to Trypanosoma cruzi strains of high and low virulence.</title>
        <authorList>
            <person name="Bradwell K.R."/>
            <person name="Koparde V.N."/>
            <person name="Matveyev A.V."/>
            <person name="Serrano M.G."/>
            <person name="Alves J.M."/>
            <person name="Parikh H."/>
            <person name="Huang B."/>
            <person name="Lee V."/>
            <person name="Espinosa-Alvarez O."/>
            <person name="Ortiz P.A."/>
            <person name="Costa-Martins A.G."/>
            <person name="Teixeira M.M."/>
            <person name="Buck G.A."/>
        </authorList>
    </citation>
    <scope>NUCLEOTIDE SEQUENCE [LARGE SCALE GENOMIC DNA]</scope>
    <source>
        <strain evidence="6 7">025E</strain>
    </source>
</reference>
<evidence type="ECO:0000313" key="7">
    <source>
        <dbReference type="Proteomes" id="UP000284403"/>
    </source>
</evidence>
<sequence length="316" mass="35044">MGGVGSDALPSTDALPKVLLENQVTSTNVVVDVLQNDYDDCFRSYSVRQRNAFGRDSLTLLRLLSVNEIMLLVLLVVLAVPSLPRFAGPLQSVKDASFASDDIRNTSGPIVPLLMENRRPTASSPRLILMVLCCVVSVWRIVAGLRRAHTEEVMVIRGLGMQLTTYNAFGWILSQRFVELKLIRSLIIHDAFFRFQAIFFLSVTVENEATRLVLFEETLPRLAVLRRVLCGLRHILYEEPEEGKTLAEMEEKLSHPLEDTEDSDSKGTDEDSDATEHVNGDSFSTTTLQLGVRSPYDATLVDSLDTVCGGTDLANI</sequence>
<dbReference type="EMBL" id="MKKU01000018">
    <property type="protein sequence ID" value="RNF27051.1"/>
    <property type="molecule type" value="Genomic_DNA"/>
</dbReference>
<dbReference type="OrthoDB" id="6256716at2759"/>
<dbReference type="RefSeq" id="XP_029232257.1">
    <property type="nucleotide sequence ID" value="XM_029367628.1"/>
</dbReference>
<dbReference type="PANTHER" id="PTHR15231">
    <property type="entry name" value="PHOSPHATIDYLINOSITOL N-ACETYLGLUCOSAMINYLTRANSFERASE SUBUNIT H"/>
    <property type="match status" value="1"/>
</dbReference>
<name>A0A422QAR2_9TRYP</name>
<keyword evidence="4" id="KW-1133">Transmembrane helix</keyword>
<feature type="domain" description="Phosphatidylinositol N-acetylglucosaminyltransferase subunit H conserved" evidence="5">
    <location>
        <begin position="153"/>
        <end position="216"/>
    </location>
</feature>
<dbReference type="EC" id="2.4.1.198" evidence="6"/>
<evidence type="ECO:0000256" key="3">
    <source>
        <dbReference type="SAM" id="MobiDB-lite"/>
    </source>
</evidence>
<keyword evidence="6" id="KW-0328">Glycosyltransferase</keyword>
<dbReference type="GO" id="GO:0006506">
    <property type="term" value="P:GPI anchor biosynthetic process"/>
    <property type="evidence" value="ECO:0007669"/>
    <property type="project" value="UniProtKB-UniPathway"/>
</dbReference>
<dbReference type="InterPro" id="IPR044215">
    <property type="entry name" value="PIG-H"/>
</dbReference>
<dbReference type="GeneID" id="40314299"/>
<dbReference type="Proteomes" id="UP000284403">
    <property type="component" value="Unassembled WGS sequence"/>
</dbReference>
<keyword evidence="4" id="KW-0812">Transmembrane</keyword>
<keyword evidence="7" id="KW-1185">Reference proteome</keyword>
<evidence type="ECO:0000313" key="6">
    <source>
        <dbReference type="EMBL" id="RNF27051.1"/>
    </source>
</evidence>
<proteinExistence type="inferred from homology"/>
<protein>
    <submittedName>
        <fullName evidence="6">Phosphatidylinositol glycan, class H</fullName>
        <ecNumber evidence="6">2.4.1.198</ecNumber>
    </submittedName>
</protein>
<evidence type="ECO:0000256" key="4">
    <source>
        <dbReference type="SAM" id="Phobius"/>
    </source>
</evidence>
<comment type="similarity">
    <text evidence="2">Belongs to the PIGH family.</text>
</comment>
<dbReference type="UniPathway" id="UPA00196"/>
<evidence type="ECO:0000259" key="5">
    <source>
        <dbReference type="Pfam" id="PF10181"/>
    </source>
</evidence>
<feature type="region of interest" description="Disordered" evidence="3">
    <location>
        <begin position="254"/>
        <end position="281"/>
    </location>
</feature>